<evidence type="ECO:0000256" key="6">
    <source>
        <dbReference type="ARBA" id="ARBA00023180"/>
    </source>
</evidence>
<dbReference type="AlphaFoldDB" id="A0AAV1KT45"/>
<keyword evidence="4 7" id="KW-0378">Hydrolase</keyword>
<evidence type="ECO:0000256" key="3">
    <source>
        <dbReference type="ARBA" id="ARBA00022487"/>
    </source>
</evidence>
<comment type="similarity">
    <text evidence="2">Belongs to the 'GDXG' lipolytic enzyme family.</text>
</comment>
<dbReference type="SUPFAM" id="SSF53474">
    <property type="entry name" value="alpha/beta-Hydrolases"/>
    <property type="match status" value="1"/>
</dbReference>
<sequence>MKVKWFHQLTVWCLVFIWVECTVPWNVFTPVLETTQGKIRGLRSVSGQNRYYGIPYAISERFQAPKEPRKWEGVFDAVDRFRSCPQMLFSFVIGTEDCLVLDVYSPEYAKPTDRLPVMVFIHGGAYYYGTKAHYDPEYLVTKNVIVVVINYRLNVLGFLCVNGISNLGLRDQVAALMWVKNNIASFGGDPDNVTLCGQSAGASAVTMHMITQFSKGLFHKVIAMSGSLFTPWAFNLEPLGPALKDARKIAPANTEQDVYKIFMNSRVDDLIRATQDTSVNPKYFKYSPCIDSNTSDPFFHDTPYNIFKRGEFNKVPMMIGHAEVEGILFYGLTDNEFVGKLNEEFYERLPSIFSWCSENNKRNISAILRSHYFGERRITKDFVTGLVQYYSDWIIHGTHNEFLKLLTTLSDKPVYNYIFSYQGYRNFAKLISGVRMKETTHSDDVFYVFKPAGLPLLLSRADRTFIDRLTLMITNFMKFGDPTPSPSAQLPIRWPRSNASIALRLAETLQVVSSSCGSEEFRDVLCTYGRAGHVPCESAALCDPA</sequence>
<keyword evidence="7" id="KW-0732">Signal</keyword>
<evidence type="ECO:0000256" key="7">
    <source>
        <dbReference type="RuleBase" id="RU361235"/>
    </source>
</evidence>
<evidence type="ECO:0000259" key="8">
    <source>
        <dbReference type="Pfam" id="PF00135"/>
    </source>
</evidence>
<evidence type="ECO:0000256" key="2">
    <source>
        <dbReference type="ARBA" id="ARBA00010515"/>
    </source>
</evidence>
<dbReference type="InterPro" id="IPR050309">
    <property type="entry name" value="Type-B_Carboxylest/Lipase"/>
</dbReference>
<dbReference type="InterPro" id="IPR029058">
    <property type="entry name" value="AB_hydrolase_fold"/>
</dbReference>
<evidence type="ECO:0000256" key="4">
    <source>
        <dbReference type="ARBA" id="ARBA00022801"/>
    </source>
</evidence>
<dbReference type="PROSITE" id="PS00122">
    <property type="entry name" value="CARBOXYLESTERASE_B_1"/>
    <property type="match status" value="1"/>
</dbReference>
<feature type="signal peptide" evidence="7">
    <location>
        <begin position="1"/>
        <end position="21"/>
    </location>
</feature>
<name>A0AAV1KT45_9NEOP</name>
<evidence type="ECO:0000256" key="5">
    <source>
        <dbReference type="ARBA" id="ARBA00023157"/>
    </source>
</evidence>
<gene>
    <name evidence="9" type="ORF">PARMNEM_LOCUS6119</name>
</gene>
<dbReference type="EC" id="3.1.1.-" evidence="7"/>
<evidence type="ECO:0000313" key="10">
    <source>
        <dbReference type="Proteomes" id="UP001314205"/>
    </source>
</evidence>
<comment type="similarity">
    <text evidence="1 7">Belongs to the type-B carboxylesterase/lipase family.</text>
</comment>
<dbReference type="Pfam" id="PF00135">
    <property type="entry name" value="COesterase"/>
    <property type="match status" value="1"/>
</dbReference>
<keyword evidence="6" id="KW-0325">Glycoprotein</keyword>
<comment type="caution">
    <text evidence="9">The sequence shown here is derived from an EMBL/GenBank/DDBJ whole genome shotgun (WGS) entry which is preliminary data.</text>
</comment>
<keyword evidence="3" id="KW-0719">Serine esterase</keyword>
<dbReference type="GO" id="GO:0052689">
    <property type="term" value="F:carboxylic ester hydrolase activity"/>
    <property type="evidence" value="ECO:0007669"/>
    <property type="project" value="UniProtKB-KW"/>
</dbReference>
<protein>
    <recommendedName>
        <fullName evidence="7">Carboxylic ester hydrolase</fullName>
        <ecNumber evidence="7">3.1.1.-</ecNumber>
    </recommendedName>
</protein>
<dbReference type="PROSITE" id="PS01173">
    <property type="entry name" value="LIPASE_GDXG_HIS"/>
    <property type="match status" value="1"/>
</dbReference>
<reference evidence="9 10" key="1">
    <citation type="submission" date="2023-11" db="EMBL/GenBank/DDBJ databases">
        <authorList>
            <person name="Hedman E."/>
            <person name="Englund M."/>
            <person name="Stromberg M."/>
            <person name="Nyberg Akerstrom W."/>
            <person name="Nylinder S."/>
            <person name="Jareborg N."/>
            <person name="Kallberg Y."/>
            <person name="Kronander E."/>
        </authorList>
    </citation>
    <scope>NUCLEOTIDE SEQUENCE [LARGE SCALE GENOMIC DNA]</scope>
</reference>
<evidence type="ECO:0000256" key="1">
    <source>
        <dbReference type="ARBA" id="ARBA00005964"/>
    </source>
</evidence>
<dbReference type="EMBL" id="CAVLGL010000068">
    <property type="protein sequence ID" value="CAK1584972.1"/>
    <property type="molecule type" value="Genomic_DNA"/>
</dbReference>
<feature type="chain" id="PRO_5043107217" description="Carboxylic ester hydrolase" evidence="7">
    <location>
        <begin position="22"/>
        <end position="545"/>
    </location>
</feature>
<dbReference type="Gene3D" id="3.40.50.1820">
    <property type="entry name" value="alpha/beta hydrolase"/>
    <property type="match status" value="1"/>
</dbReference>
<organism evidence="9 10">
    <name type="scientific">Parnassius mnemosyne</name>
    <name type="common">clouded apollo</name>
    <dbReference type="NCBI Taxonomy" id="213953"/>
    <lineage>
        <taxon>Eukaryota</taxon>
        <taxon>Metazoa</taxon>
        <taxon>Ecdysozoa</taxon>
        <taxon>Arthropoda</taxon>
        <taxon>Hexapoda</taxon>
        <taxon>Insecta</taxon>
        <taxon>Pterygota</taxon>
        <taxon>Neoptera</taxon>
        <taxon>Endopterygota</taxon>
        <taxon>Lepidoptera</taxon>
        <taxon>Glossata</taxon>
        <taxon>Ditrysia</taxon>
        <taxon>Papilionoidea</taxon>
        <taxon>Papilionidae</taxon>
        <taxon>Parnassiinae</taxon>
        <taxon>Parnassini</taxon>
        <taxon>Parnassius</taxon>
        <taxon>Driopa</taxon>
    </lineage>
</organism>
<proteinExistence type="inferred from homology"/>
<evidence type="ECO:0000313" key="9">
    <source>
        <dbReference type="EMBL" id="CAK1584972.1"/>
    </source>
</evidence>
<keyword evidence="5" id="KW-1015">Disulfide bond</keyword>
<dbReference type="InterPro" id="IPR002018">
    <property type="entry name" value="CarbesteraseB"/>
</dbReference>
<dbReference type="InterPro" id="IPR002168">
    <property type="entry name" value="Lipase_GDXG_HIS_AS"/>
</dbReference>
<dbReference type="Proteomes" id="UP001314205">
    <property type="component" value="Unassembled WGS sequence"/>
</dbReference>
<dbReference type="PANTHER" id="PTHR11559">
    <property type="entry name" value="CARBOXYLESTERASE"/>
    <property type="match status" value="1"/>
</dbReference>
<dbReference type="InterPro" id="IPR019826">
    <property type="entry name" value="Carboxylesterase_B_AS"/>
</dbReference>
<feature type="domain" description="Carboxylesterase type B" evidence="8">
    <location>
        <begin position="30"/>
        <end position="497"/>
    </location>
</feature>
<accession>A0AAV1KT45</accession>
<keyword evidence="10" id="KW-1185">Reference proteome</keyword>